<dbReference type="EMBL" id="ML213511">
    <property type="protein sequence ID" value="TFK51165.1"/>
    <property type="molecule type" value="Genomic_DNA"/>
</dbReference>
<proteinExistence type="predicted"/>
<feature type="compositionally biased region" description="Basic and acidic residues" evidence="1">
    <location>
        <begin position="147"/>
        <end position="159"/>
    </location>
</feature>
<evidence type="ECO:0000256" key="1">
    <source>
        <dbReference type="SAM" id="MobiDB-lite"/>
    </source>
</evidence>
<evidence type="ECO:0000313" key="3">
    <source>
        <dbReference type="Proteomes" id="UP000305948"/>
    </source>
</evidence>
<dbReference type="AlphaFoldDB" id="A0A5C3N296"/>
<evidence type="ECO:0000313" key="2">
    <source>
        <dbReference type="EMBL" id="TFK51165.1"/>
    </source>
</evidence>
<dbReference type="Proteomes" id="UP000305948">
    <property type="component" value="Unassembled WGS sequence"/>
</dbReference>
<accession>A0A5C3N296</accession>
<name>A0A5C3N296_9AGAM</name>
<sequence length="445" mass="49457">MSTEIRDEVFRQFGLSVPAAPQPLAQTQLSLPTGMGAGSHAQVFSLQSPGLEGDQGFPASSASSPYVLGQPVDRMSPGSQIGNMASDSSFSSQKGSSSSEATQRYHSNLFDGTNSLWGVGSGSDAALTASGDGLSTSAMAGLLVRRRHDDEDSSHDGTRVRSPTHQLRVYAQQRGDQSQLSQAHMQSLLDFSELSTAEMLIELKLHLIQNEMELIKRFFKFYSRHPDFVTRLRMHLAAALLAPNVRAYVTGMTDQMVAHFKRNVELVLLPPSVETDPVDWKLFVASVSHELTQQRARMKDKLDLSIKNCDDIYTLVSDLMVYGIHAKREHWGRFAFLRNCATQYSSLTAAVKKKRSLWDFVDDELVKIRKMFKDMDKVARALEETTFFANLLKQDTVKYPLNSGELTRAVYSNMEISQTQRNMEEAVARFAVDDKLADAVGDAVE</sequence>
<protein>
    <submittedName>
        <fullName evidence="2">Uncharacterized protein</fullName>
    </submittedName>
</protein>
<dbReference type="OrthoDB" id="2756261at2759"/>
<dbReference type="STRING" id="5364.A0A5C3N296"/>
<feature type="region of interest" description="Disordered" evidence="1">
    <location>
        <begin position="146"/>
        <end position="165"/>
    </location>
</feature>
<feature type="compositionally biased region" description="Low complexity" evidence="1">
    <location>
        <begin position="86"/>
        <end position="99"/>
    </location>
</feature>
<reference evidence="2 3" key="1">
    <citation type="journal article" date="2019" name="Nat. Ecol. Evol.">
        <title>Megaphylogeny resolves global patterns of mushroom evolution.</title>
        <authorList>
            <person name="Varga T."/>
            <person name="Krizsan K."/>
            <person name="Foldi C."/>
            <person name="Dima B."/>
            <person name="Sanchez-Garcia M."/>
            <person name="Sanchez-Ramirez S."/>
            <person name="Szollosi G.J."/>
            <person name="Szarkandi J.G."/>
            <person name="Papp V."/>
            <person name="Albert L."/>
            <person name="Andreopoulos W."/>
            <person name="Angelini C."/>
            <person name="Antonin V."/>
            <person name="Barry K.W."/>
            <person name="Bougher N.L."/>
            <person name="Buchanan P."/>
            <person name="Buyck B."/>
            <person name="Bense V."/>
            <person name="Catcheside P."/>
            <person name="Chovatia M."/>
            <person name="Cooper J."/>
            <person name="Damon W."/>
            <person name="Desjardin D."/>
            <person name="Finy P."/>
            <person name="Geml J."/>
            <person name="Haridas S."/>
            <person name="Hughes K."/>
            <person name="Justo A."/>
            <person name="Karasinski D."/>
            <person name="Kautmanova I."/>
            <person name="Kiss B."/>
            <person name="Kocsube S."/>
            <person name="Kotiranta H."/>
            <person name="LaButti K.M."/>
            <person name="Lechner B.E."/>
            <person name="Liimatainen K."/>
            <person name="Lipzen A."/>
            <person name="Lukacs Z."/>
            <person name="Mihaltcheva S."/>
            <person name="Morgado L.N."/>
            <person name="Niskanen T."/>
            <person name="Noordeloos M.E."/>
            <person name="Ohm R.A."/>
            <person name="Ortiz-Santana B."/>
            <person name="Ovrebo C."/>
            <person name="Racz N."/>
            <person name="Riley R."/>
            <person name="Savchenko A."/>
            <person name="Shiryaev A."/>
            <person name="Soop K."/>
            <person name="Spirin V."/>
            <person name="Szebenyi C."/>
            <person name="Tomsovsky M."/>
            <person name="Tulloss R.E."/>
            <person name="Uehling J."/>
            <person name="Grigoriev I.V."/>
            <person name="Vagvolgyi C."/>
            <person name="Papp T."/>
            <person name="Martin F.M."/>
            <person name="Miettinen O."/>
            <person name="Hibbett D.S."/>
            <person name="Nagy L.G."/>
        </authorList>
    </citation>
    <scope>NUCLEOTIDE SEQUENCE [LARGE SCALE GENOMIC DNA]</scope>
    <source>
        <strain evidence="2 3">OMC1185</strain>
    </source>
</reference>
<gene>
    <name evidence="2" type="ORF">OE88DRAFT_1735115</name>
</gene>
<keyword evidence="3" id="KW-1185">Reference proteome</keyword>
<feature type="region of interest" description="Disordered" evidence="1">
    <location>
        <begin position="47"/>
        <end position="102"/>
    </location>
</feature>
<organism evidence="2 3">
    <name type="scientific">Heliocybe sulcata</name>
    <dbReference type="NCBI Taxonomy" id="5364"/>
    <lineage>
        <taxon>Eukaryota</taxon>
        <taxon>Fungi</taxon>
        <taxon>Dikarya</taxon>
        <taxon>Basidiomycota</taxon>
        <taxon>Agaricomycotina</taxon>
        <taxon>Agaricomycetes</taxon>
        <taxon>Gloeophyllales</taxon>
        <taxon>Gloeophyllaceae</taxon>
        <taxon>Heliocybe</taxon>
    </lineage>
</organism>